<dbReference type="Gene3D" id="3.30.420.10">
    <property type="entry name" value="Ribonuclease H-like superfamily/Ribonuclease H"/>
    <property type="match status" value="1"/>
</dbReference>
<dbReference type="EMBL" id="CP003179">
    <property type="protein sequence ID" value="AEW06913.1"/>
    <property type="molecule type" value="Genomic_DNA"/>
</dbReference>
<gene>
    <name evidence="4" type="ordered locus">Sulac_0025</name>
    <name evidence="5" type="ordered locus">Sulac_0409</name>
    <name evidence="6" type="ordered locus">Sulac_3476</name>
</gene>
<organism evidence="6 7">
    <name type="scientific">Sulfobacillus acidophilus (strain ATCC 700253 / DSM 10332 / NAL)</name>
    <dbReference type="NCBI Taxonomy" id="679936"/>
    <lineage>
        <taxon>Bacteria</taxon>
        <taxon>Bacillati</taxon>
        <taxon>Bacillota</taxon>
        <taxon>Clostridia</taxon>
        <taxon>Eubacteriales</taxon>
        <taxon>Clostridiales Family XVII. Incertae Sedis</taxon>
        <taxon>Sulfobacillus</taxon>
    </lineage>
</organism>
<dbReference type="InterPro" id="IPR009057">
    <property type="entry name" value="Homeodomain-like_sf"/>
</dbReference>
<keyword evidence="2" id="KW-0175">Coiled coil</keyword>
<dbReference type="PATRIC" id="fig|679936.5.peg.3596"/>
<proteinExistence type="predicted"/>
<dbReference type="GO" id="GO:0006313">
    <property type="term" value="P:DNA transposition"/>
    <property type="evidence" value="ECO:0007669"/>
    <property type="project" value="InterPro"/>
</dbReference>
<dbReference type="PANTHER" id="PTHR46889:SF4">
    <property type="entry name" value="TRANSPOSASE INSO FOR INSERTION SEQUENCE ELEMENT IS911B-RELATED"/>
    <property type="match status" value="1"/>
</dbReference>
<dbReference type="InterPro" id="IPR025948">
    <property type="entry name" value="HTH-like_dom"/>
</dbReference>
<evidence type="ECO:0000259" key="3">
    <source>
        <dbReference type="PROSITE" id="PS50994"/>
    </source>
</evidence>
<evidence type="ECO:0000313" key="6">
    <source>
        <dbReference type="EMBL" id="AEW06913.1"/>
    </source>
</evidence>
<dbReference type="Gene3D" id="1.10.10.60">
    <property type="entry name" value="Homeodomain-like"/>
    <property type="match status" value="1"/>
</dbReference>
<dbReference type="EMBL" id="CP003179">
    <property type="protein sequence ID" value="AEW03601.1"/>
    <property type="molecule type" value="Genomic_DNA"/>
</dbReference>
<reference evidence="6 7" key="2">
    <citation type="journal article" date="2012" name="Stand. Genomic Sci.">
        <title>Complete genome sequence of the moderately thermophilic mineral-sulfide-oxidizing firmicute Sulfobacillus acidophilus type strain (NAL(T)).</title>
        <authorList>
            <person name="Anderson I."/>
            <person name="Chertkov O."/>
            <person name="Chen A."/>
            <person name="Saunders E."/>
            <person name="Lapidus A."/>
            <person name="Nolan M."/>
            <person name="Lucas S."/>
            <person name="Hammon N."/>
            <person name="Deshpande S."/>
            <person name="Cheng J.F."/>
            <person name="Han C."/>
            <person name="Tapia R."/>
            <person name="Goodwin L.A."/>
            <person name="Pitluck S."/>
            <person name="Liolios K."/>
            <person name="Pagani I."/>
            <person name="Ivanova N."/>
            <person name="Mikhailova N."/>
            <person name="Pati A."/>
            <person name="Palaniappan K."/>
            <person name="Land M."/>
            <person name="Pan C."/>
            <person name="Rohde M."/>
            <person name="Pukall R."/>
            <person name="Goker M."/>
            <person name="Detter J.C."/>
            <person name="Woyke T."/>
            <person name="Bristow J."/>
            <person name="Eisen J.A."/>
            <person name="Markowitz V."/>
            <person name="Hugenholtz P."/>
            <person name="Kyrpides N.C."/>
            <person name="Klenk H.P."/>
            <person name="Mavromatis K."/>
        </authorList>
    </citation>
    <scope>NUCLEOTIDE SEQUENCE [LARGE SCALE GENOMIC DNA]</scope>
    <source>
        <strain evidence="7">ATCC 700253 / DSM 10332 / NAL</strain>
        <strain evidence="6">DSM 10332</strain>
    </source>
</reference>
<dbReference type="Pfam" id="PF00665">
    <property type="entry name" value="rve"/>
    <property type="match status" value="1"/>
</dbReference>
<dbReference type="Proteomes" id="UP000005439">
    <property type="component" value="Chromosome"/>
</dbReference>
<dbReference type="EMBL" id="CP003179">
    <property type="protein sequence ID" value="AEW03972.1"/>
    <property type="molecule type" value="Genomic_DNA"/>
</dbReference>
<feature type="domain" description="Integrase catalytic" evidence="3">
    <location>
        <begin position="217"/>
        <end position="380"/>
    </location>
</feature>
<name>G8TUF1_SULAD</name>
<dbReference type="SUPFAM" id="SSF46689">
    <property type="entry name" value="Homeodomain-like"/>
    <property type="match status" value="1"/>
</dbReference>
<dbReference type="InterPro" id="IPR012337">
    <property type="entry name" value="RNaseH-like_sf"/>
</dbReference>
<dbReference type="KEGG" id="sap:Sulac_3476"/>
<dbReference type="GO" id="GO:0003677">
    <property type="term" value="F:DNA binding"/>
    <property type="evidence" value="ECO:0007669"/>
    <property type="project" value="InterPro"/>
</dbReference>
<evidence type="ECO:0000256" key="2">
    <source>
        <dbReference type="SAM" id="Coils"/>
    </source>
</evidence>
<dbReference type="HOGENOM" id="CLU_027402_33_2_9"/>
<dbReference type="PROSITE" id="PS50994">
    <property type="entry name" value="INTEGRASE"/>
    <property type="match status" value="1"/>
</dbReference>
<feature type="coiled-coil region" evidence="2">
    <location>
        <begin position="59"/>
        <end position="86"/>
    </location>
</feature>
<dbReference type="InterPro" id="IPR048020">
    <property type="entry name" value="Transpos_IS3"/>
</dbReference>
<accession>G8TUF1</accession>
<dbReference type="InterPro" id="IPR050900">
    <property type="entry name" value="Transposase_IS3/IS150/IS904"/>
</dbReference>
<dbReference type="PANTHER" id="PTHR46889">
    <property type="entry name" value="TRANSPOSASE INSF FOR INSERTION SEQUENCE IS3B-RELATED"/>
    <property type="match status" value="1"/>
</dbReference>
<evidence type="ECO:0000313" key="7">
    <source>
        <dbReference type="Proteomes" id="UP000005439"/>
    </source>
</evidence>
<dbReference type="KEGG" id="sap:Sulac_0409"/>
<dbReference type="STRING" id="679936.Sulac_0025"/>
<dbReference type="KEGG" id="sap:Sulac_0025"/>
<dbReference type="InterPro" id="IPR002514">
    <property type="entry name" value="Transposase_8"/>
</dbReference>
<evidence type="ECO:0000256" key="1">
    <source>
        <dbReference type="ARBA" id="ARBA00002286"/>
    </source>
</evidence>
<reference evidence="7" key="1">
    <citation type="submission" date="2011-12" db="EMBL/GenBank/DDBJ databases">
        <title>The complete genome of chromosome of Sulfobacillus acidophilus DSM 10332.</title>
        <authorList>
            <person name="Lucas S."/>
            <person name="Han J."/>
            <person name="Lapidus A."/>
            <person name="Bruce D."/>
            <person name="Goodwin L."/>
            <person name="Pitluck S."/>
            <person name="Peters L."/>
            <person name="Kyrpides N."/>
            <person name="Mavromatis K."/>
            <person name="Ivanova N."/>
            <person name="Mikhailova N."/>
            <person name="Chertkov O."/>
            <person name="Saunders E."/>
            <person name="Detter J.C."/>
            <person name="Tapia R."/>
            <person name="Han C."/>
            <person name="Land M."/>
            <person name="Hauser L."/>
            <person name="Markowitz V."/>
            <person name="Cheng J.-F."/>
            <person name="Hugenholtz P."/>
            <person name="Woyke T."/>
            <person name="Wu D."/>
            <person name="Pukall R."/>
            <person name="Gehrich-Schroeter G."/>
            <person name="Schneider S."/>
            <person name="Klenk H.-P."/>
            <person name="Eisen J.A."/>
        </authorList>
    </citation>
    <scope>NUCLEOTIDE SEQUENCE [LARGE SCALE GENOMIC DNA]</scope>
    <source>
        <strain evidence="7">ATCC 700253 / DSM 10332 / NAL</strain>
    </source>
</reference>
<keyword evidence="7" id="KW-1185">Reference proteome</keyword>
<dbReference type="Pfam" id="PF13276">
    <property type="entry name" value="HTH_21"/>
    <property type="match status" value="1"/>
</dbReference>
<dbReference type="NCBIfam" id="NF033516">
    <property type="entry name" value="transpos_IS3"/>
    <property type="match status" value="1"/>
</dbReference>
<dbReference type="Pfam" id="PF01527">
    <property type="entry name" value="HTH_Tnp_1"/>
    <property type="match status" value="1"/>
</dbReference>
<dbReference type="Pfam" id="PF13333">
    <property type="entry name" value="rve_2"/>
    <property type="match status" value="1"/>
</dbReference>
<dbReference type="AlphaFoldDB" id="G8TUF1"/>
<comment type="function">
    <text evidence="1">Involved in the transposition of the insertion sequence.</text>
</comment>
<dbReference type="InterPro" id="IPR036397">
    <property type="entry name" value="RNaseH_sf"/>
</dbReference>
<dbReference type="InterPro" id="IPR001584">
    <property type="entry name" value="Integrase_cat-core"/>
</dbReference>
<evidence type="ECO:0000313" key="4">
    <source>
        <dbReference type="EMBL" id="AEW03601.1"/>
    </source>
</evidence>
<dbReference type="SUPFAM" id="SSF53098">
    <property type="entry name" value="Ribonuclease H-like"/>
    <property type="match status" value="1"/>
</dbReference>
<sequence length="384" mass="44589">MANHYDREFKAQAVQLVLTQQKTGAQVARELGIPSKTLYAWVAAYKADPVEPFVGSGHLKAEDQALRDLQRRIRDLEEENAILKKSDAHLHQRSEVIFRFIHEHRFTFSITKMCQILDVSRSGYYAWCHRPPSTRAQARARRVERIRAVFTTSGERYGSPKITAVLRREGERISQKTVARLMHDHRLRSRVTRKYKATTNSRHTWPVHENVLNRTFSADRPHAVWMADITYIPTEEGWLYLASLQDLYTRKIVGWAVDRRMTQDLVIRALDRAVIHSRPPAGVLHHSDRGSQYAAAAYQERLQQYGMTASMSRKGNCYDNAMIESWHSLLKKELIYLTKFRTRAEAEVAIFAYIEIFYNRQRIHSALDYQTPAEADAAYHARYG</sequence>
<evidence type="ECO:0000313" key="5">
    <source>
        <dbReference type="EMBL" id="AEW03972.1"/>
    </source>
</evidence>
<protein>
    <submittedName>
        <fullName evidence="6">Transposase IS3/IS911 family protein</fullName>
    </submittedName>
</protein>
<dbReference type="GO" id="GO:0015074">
    <property type="term" value="P:DNA integration"/>
    <property type="evidence" value="ECO:0007669"/>
    <property type="project" value="InterPro"/>
</dbReference>
<dbReference type="GO" id="GO:0004803">
    <property type="term" value="F:transposase activity"/>
    <property type="evidence" value="ECO:0007669"/>
    <property type="project" value="InterPro"/>
</dbReference>